<organism evidence="19 20">
    <name type="scientific">Venenivibrio stagnispumantis</name>
    <dbReference type="NCBI Taxonomy" id="407998"/>
    <lineage>
        <taxon>Bacteria</taxon>
        <taxon>Pseudomonadati</taxon>
        <taxon>Aquificota</taxon>
        <taxon>Aquificia</taxon>
        <taxon>Aquificales</taxon>
        <taxon>Hydrogenothermaceae</taxon>
        <taxon>Venenivibrio</taxon>
    </lineage>
</organism>
<evidence type="ECO:0000256" key="16">
    <source>
        <dbReference type="PIRSR" id="PIRSR000386-1"/>
    </source>
</evidence>
<dbReference type="InterPro" id="IPR002649">
    <property type="entry name" value="tRNA_m1G_MeTrfase_TrmD"/>
</dbReference>
<dbReference type="PANTHER" id="PTHR46417">
    <property type="entry name" value="TRNA (GUANINE-N(1)-)-METHYLTRANSFERASE"/>
    <property type="match status" value="1"/>
</dbReference>
<dbReference type="HAMAP" id="MF_00605">
    <property type="entry name" value="TrmD"/>
    <property type="match status" value="1"/>
</dbReference>
<evidence type="ECO:0000256" key="5">
    <source>
        <dbReference type="ARBA" id="ARBA00012807"/>
    </source>
</evidence>
<evidence type="ECO:0000259" key="18">
    <source>
        <dbReference type="Pfam" id="PF01746"/>
    </source>
</evidence>
<protein>
    <recommendedName>
        <fullName evidence="6 15">tRNA (guanine-N(1)-)-methyltransferase</fullName>
        <ecNumber evidence="5 15">2.1.1.228</ecNumber>
    </recommendedName>
    <alternativeName>
        <fullName evidence="12 15">M1G-methyltransferase</fullName>
    </alternativeName>
    <alternativeName>
        <fullName evidence="13 15">tRNA [GM37] methyltransferase</fullName>
    </alternativeName>
</protein>
<comment type="catalytic activity">
    <reaction evidence="14 15 17">
        <text>guanosine(37) in tRNA + S-adenosyl-L-methionine = N(1)-methylguanosine(37) in tRNA + S-adenosyl-L-homocysteine + H(+)</text>
        <dbReference type="Rhea" id="RHEA:36899"/>
        <dbReference type="Rhea" id="RHEA-COMP:10145"/>
        <dbReference type="Rhea" id="RHEA-COMP:10147"/>
        <dbReference type="ChEBI" id="CHEBI:15378"/>
        <dbReference type="ChEBI" id="CHEBI:57856"/>
        <dbReference type="ChEBI" id="CHEBI:59789"/>
        <dbReference type="ChEBI" id="CHEBI:73542"/>
        <dbReference type="ChEBI" id="CHEBI:74269"/>
        <dbReference type="EC" id="2.1.1.228"/>
    </reaction>
</comment>
<feature type="binding site" evidence="15 16">
    <location>
        <begin position="132"/>
        <end position="137"/>
    </location>
    <ligand>
        <name>S-adenosyl-L-methionine</name>
        <dbReference type="ChEBI" id="CHEBI:59789"/>
    </ligand>
</feature>
<evidence type="ECO:0000256" key="13">
    <source>
        <dbReference type="ARBA" id="ARBA00033392"/>
    </source>
</evidence>
<dbReference type="InterPro" id="IPR029026">
    <property type="entry name" value="tRNA_m1G_MTases_N"/>
</dbReference>
<comment type="similarity">
    <text evidence="3 15 17">Belongs to the RNA methyltransferase TrmD family.</text>
</comment>
<feature type="binding site" evidence="15 16">
    <location>
        <position position="113"/>
    </location>
    <ligand>
        <name>S-adenosyl-L-methionine</name>
        <dbReference type="ChEBI" id="CHEBI:59789"/>
    </ligand>
</feature>
<dbReference type="FunFam" id="3.40.1280.10:FF:000001">
    <property type="entry name" value="tRNA (guanine-N(1)-)-methyltransferase"/>
    <property type="match status" value="1"/>
</dbReference>
<evidence type="ECO:0000256" key="14">
    <source>
        <dbReference type="ARBA" id="ARBA00047783"/>
    </source>
</evidence>
<evidence type="ECO:0000256" key="9">
    <source>
        <dbReference type="ARBA" id="ARBA00022679"/>
    </source>
</evidence>
<feature type="domain" description="tRNA methyltransferase TRMD/TRM10-type" evidence="18">
    <location>
        <begin position="2"/>
        <end position="225"/>
    </location>
</feature>
<dbReference type="GO" id="GO:0002939">
    <property type="term" value="P:tRNA N1-guanine methylation"/>
    <property type="evidence" value="ECO:0007669"/>
    <property type="project" value="TreeGrafter"/>
</dbReference>
<comment type="caution">
    <text evidence="19">The sequence shown here is derived from an EMBL/GenBank/DDBJ whole genome shotgun (WGS) entry which is preliminary data.</text>
</comment>
<dbReference type="NCBIfam" id="NF000648">
    <property type="entry name" value="PRK00026.1"/>
    <property type="match status" value="1"/>
</dbReference>
<dbReference type="GO" id="GO:0005829">
    <property type="term" value="C:cytosol"/>
    <property type="evidence" value="ECO:0007669"/>
    <property type="project" value="TreeGrafter"/>
</dbReference>
<evidence type="ECO:0000256" key="11">
    <source>
        <dbReference type="ARBA" id="ARBA00022694"/>
    </source>
</evidence>
<evidence type="ECO:0000256" key="3">
    <source>
        <dbReference type="ARBA" id="ARBA00007630"/>
    </source>
</evidence>
<dbReference type="SUPFAM" id="SSF75217">
    <property type="entry name" value="alpha/beta knot"/>
    <property type="match status" value="1"/>
</dbReference>
<dbReference type="EC" id="2.1.1.228" evidence="5 15"/>
<dbReference type="FunFam" id="1.10.1270.20:FF:000001">
    <property type="entry name" value="tRNA (guanine-N(1)-)-methyltransferase"/>
    <property type="match status" value="1"/>
</dbReference>
<evidence type="ECO:0000313" key="20">
    <source>
        <dbReference type="Proteomes" id="UP001157947"/>
    </source>
</evidence>
<dbReference type="NCBIfam" id="TIGR00088">
    <property type="entry name" value="trmD"/>
    <property type="match status" value="1"/>
</dbReference>
<dbReference type="AlphaFoldDB" id="A0AA45WI43"/>
<keyword evidence="9 15" id="KW-0808">Transferase</keyword>
<dbReference type="InterPro" id="IPR016009">
    <property type="entry name" value="tRNA_MeTrfase_TRMD/TRM10"/>
</dbReference>
<dbReference type="PANTHER" id="PTHR46417:SF1">
    <property type="entry name" value="TRNA (GUANINE-N(1)-)-METHYLTRANSFERASE"/>
    <property type="match status" value="1"/>
</dbReference>
<evidence type="ECO:0000256" key="10">
    <source>
        <dbReference type="ARBA" id="ARBA00022691"/>
    </source>
</evidence>
<evidence type="ECO:0000256" key="15">
    <source>
        <dbReference type="HAMAP-Rule" id="MF_00605"/>
    </source>
</evidence>
<accession>A0AA45WI43</accession>
<comment type="function">
    <text evidence="1 15 17">Specifically methylates guanosine-37 in various tRNAs.</text>
</comment>
<sequence>MIKFYIISIFPEFFECFKNVGIVSRAIKSNKVSIEIINPRDFATDKHKTVDDVVYGGGPGMLLKPEPIFKAFDYIKEKGALPYTLITEPWGKRFNQDYAKFLSEKKEIAIICGRYEGVDERVKTLVDDEISIGDFILSGGEPAAIVIMDAVIRLIPGALSEEESLKVDSFSDGLLGYPNYTRPAEFRGMKVPQILLSGNHKLISLWRRWQQLKRTKEKRPDLLQKANLSDLDKKMLEYDNFEDFIEKVRV</sequence>
<dbReference type="InterPro" id="IPR029028">
    <property type="entry name" value="Alpha/beta_knot_MTases"/>
</dbReference>
<proteinExistence type="inferred from homology"/>
<dbReference type="EMBL" id="FXTX01000001">
    <property type="protein sequence ID" value="SMP00210.1"/>
    <property type="molecule type" value="Genomic_DNA"/>
</dbReference>
<keyword evidence="20" id="KW-1185">Reference proteome</keyword>
<evidence type="ECO:0000256" key="4">
    <source>
        <dbReference type="ARBA" id="ARBA00011738"/>
    </source>
</evidence>
<dbReference type="GO" id="GO:0052906">
    <property type="term" value="F:tRNA (guanine(37)-N1)-methyltransferase activity"/>
    <property type="evidence" value="ECO:0007669"/>
    <property type="project" value="UniProtKB-UniRule"/>
</dbReference>
<comment type="subcellular location">
    <subcellularLocation>
        <location evidence="2 15 17">Cytoplasm</location>
    </subcellularLocation>
</comment>
<evidence type="ECO:0000256" key="8">
    <source>
        <dbReference type="ARBA" id="ARBA00022603"/>
    </source>
</evidence>
<evidence type="ECO:0000256" key="7">
    <source>
        <dbReference type="ARBA" id="ARBA00022490"/>
    </source>
</evidence>
<name>A0AA45WI43_9AQUI</name>
<dbReference type="Gene3D" id="1.10.1270.20">
    <property type="entry name" value="tRNA(m1g37)methyltransferase, domain 2"/>
    <property type="match status" value="1"/>
</dbReference>
<evidence type="ECO:0000256" key="17">
    <source>
        <dbReference type="RuleBase" id="RU003464"/>
    </source>
</evidence>
<dbReference type="Gene3D" id="3.40.1280.10">
    <property type="match status" value="1"/>
</dbReference>
<comment type="subunit">
    <text evidence="4 15 17">Homodimer.</text>
</comment>
<keyword evidence="7 15" id="KW-0963">Cytoplasm</keyword>
<evidence type="ECO:0000256" key="2">
    <source>
        <dbReference type="ARBA" id="ARBA00004496"/>
    </source>
</evidence>
<keyword evidence="8 15" id="KW-0489">Methyltransferase</keyword>
<reference evidence="19" key="1">
    <citation type="submission" date="2017-05" db="EMBL/GenBank/DDBJ databases">
        <authorList>
            <person name="Varghese N."/>
            <person name="Submissions S."/>
        </authorList>
    </citation>
    <scope>NUCLEOTIDE SEQUENCE</scope>
    <source>
        <strain evidence="19">DSM 18763</strain>
    </source>
</reference>
<dbReference type="CDD" id="cd18080">
    <property type="entry name" value="TrmD-like"/>
    <property type="match status" value="1"/>
</dbReference>
<evidence type="ECO:0000256" key="12">
    <source>
        <dbReference type="ARBA" id="ARBA00029736"/>
    </source>
</evidence>
<dbReference type="Pfam" id="PF01746">
    <property type="entry name" value="tRNA_m1G_MT"/>
    <property type="match status" value="1"/>
</dbReference>
<keyword evidence="10 15" id="KW-0949">S-adenosyl-L-methionine</keyword>
<evidence type="ECO:0000256" key="1">
    <source>
        <dbReference type="ARBA" id="ARBA00002634"/>
    </source>
</evidence>
<dbReference type="PIRSF" id="PIRSF000386">
    <property type="entry name" value="tRNA_mtase"/>
    <property type="match status" value="1"/>
</dbReference>
<keyword evidence="11 15" id="KW-0819">tRNA processing</keyword>
<dbReference type="InterPro" id="IPR023148">
    <property type="entry name" value="tRNA_m1G_MeTrfase_C_sf"/>
</dbReference>
<dbReference type="Proteomes" id="UP001157947">
    <property type="component" value="Unassembled WGS sequence"/>
</dbReference>
<evidence type="ECO:0000313" key="19">
    <source>
        <dbReference type="EMBL" id="SMP00210.1"/>
    </source>
</evidence>
<evidence type="ECO:0000256" key="6">
    <source>
        <dbReference type="ARBA" id="ARBA00014679"/>
    </source>
</evidence>
<gene>
    <name evidence="15" type="primary">trmD</name>
    <name evidence="19" type="ORF">SAMN06264868_10118</name>
</gene>